<dbReference type="PANTHER" id="PTHR37530:SF1">
    <property type="entry name" value="OUTER MEMBRANE PROTEIN SLP"/>
    <property type="match status" value="1"/>
</dbReference>
<dbReference type="Proteomes" id="UP000006087">
    <property type="component" value="Unassembled WGS sequence"/>
</dbReference>
<name>K1JI71_AERVE</name>
<dbReference type="AlphaFoldDB" id="K1JI71"/>
<keyword evidence="1" id="KW-0449">Lipoprotein</keyword>
<dbReference type="PIRSF" id="PIRSF004982">
    <property type="entry name" value="SlP"/>
    <property type="match status" value="1"/>
</dbReference>
<evidence type="ECO:0000313" key="2">
    <source>
        <dbReference type="Proteomes" id="UP000006087"/>
    </source>
</evidence>
<dbReference type="InterPro" id="IPR004658">
    <property type="entry name" value="OMP_Slp"/>
</dbReference>
<organism evidence="1 2">
    <name type="scientific">Aeromonas veronii AMC34</name>
    <dbReference type="NCBI Taxonomy" id="1073383"/>
    <lineage>
        <taxon>Bacteria</taxon>
        <taxon>Pseudomonadati</taxon>
        <taxon>Pseudomonadota</taxon>
        <taxon>Gammaproteobacteria</taxon>
        <taxon>Aeromonadales</taxon>
        <taxon>Aeromonadaceae</taxon>
        <taxon>Aeromonas</taxon>
    </lineage>
</organism>
<protein>
    <submittedName>
        <fullName evidence="1">Slp family outer membrane lipoprotein</fullName>
    </submittedName>
</protein>
<evidence type="ECO:0000313" key="1">
    <source>
        <dbReference type="EMBL" id="EKB19129.1"/>
    </source>
</evidence>
<dbReference type="Pfam" id="PF03843">
    <property type="entry name" value="Slp"/>
    <property type="match status" value="1"/>
</dbReference>
<reference evidence="1 2" key="1">
    <citation type="submission" date="2012-06" db="EMBL/GenBank/DDBJ databases">
        <title>The Genome Sequence of Aeromonas veronii AMC34.</title>
        <authorList>
            <consortium name="The Broad Institute Genome Sequencing Platform"/>
            <person name="Earl A."/>
            <person name="Ward D."/>
            <person name="Feldgarden M."/>
            <person name="Gevers D."/>
            <person name="Graf J."/>
            <person name="Tomasi A."/>
            <person name="Horneman A."/>
            <person name="Walker B."/>
            <person name="Young S.K."/>
            <person name="Zeng Q."/>
            <person name="Gargeya S."/>
            <person name="Fitzgerald M."/>
            <person name="Haas B."/>
            <person name="Abouelleil A."/>
            <person name="Alvarado L."/>
            <person name="Arachchi H.M."/>
            <person name="Berlin A.M."/>
            <person name="Chapman S.B."/>
            <person name="Goldberg J."/>
            <person name="Griggs A."/>
            <person name="Gujja S."/>
            <person name="Hansen M."/>
            <person name="Howarth C."/>
            <person name="Imamovic A."/>
            <person name="Larimer J."/>
            <person name="McCowan C."/>
            <person name="Montmayeur A."/>
            <person name="Murphy C."/>
            <person name="Neiman D."/>
            <person name="Pearson M."/>
            <person name="Priest M."/>
            <person name="Roberts A."/>
            <person name="Saif S."/>
            <person name="Shea T."/>
            <person name="Sisk P."/>
            <person name="Sykes S."/>
            <person name="Wortman J."/>
            <person name="Nusbaum C."/>
            <person name="Birren B."/>
        </authorList>
    </citation>
    <scope>NUCLEOTIDE SEQUENCE [LARGE SCALE GENOMIC DNA]</scope>
    <source>
        <strain evidence="1 2">AMC34</strain>
    </source>
</reference>
<dbReference type="PANTHER" id="PTHR37530">
    <property type="entry name" value="OUTER MEMBRANE PROTEIN SLP"/>
    <property type="match status" value="1"/>
</dbReference>
<accession>K1JI71</accession>
<dbReference type="NCBIfam" id="TIGR00752">
    <property type="entry name" value="slp"/>
    <property type="match status" value="1"/>
</dbReference>
<sequence length="204" mass="22906">MSLLPLISCNKSGWPDGPRRQQESDMMRNSRSDMMKRTMVVGALALLLGACSSVPKELAYEPENQLVAYQPALGGMEGKPARWSGVISAVHNKADQSVIEVVYLPLKSNGVPEQTEQSPGRFLAIMKGFVDPTLYAKGRSLTVLGTLGQPVDSQIGEHKYRFSVLNVTGSKLWPPVKEVEVRYMDPYFYDPFYDPFWPRRPLRR</sequence>
<dbReference type="HOGENOM" id="CLU_100924_1_0_6"/>
<gene>
    <name evidence="1" type="ORF">HMPREF1168_02903</name>
</gene>
<dbReference type="GO" id="GO:0019867">
    <property type="term" value="C:outer membrane"/>
    <property type="evidence" value="ECO:0007669"/>
    <property type="project" value="InterPro"/>
</dbReference>
<dbReference type="PATRIC" id="fig|1073383.3.peg.2915"/>
<comment type="caution">
    <text evidence="1">The sequence shown here is derived from an EMBL/GenBank/DDBJ whole genome shotgun (WGS) entry which is preliminary data.</text>
</comment>
<proteinExistence type="predicted"/>
<dbReference type="EMBL" id="AGWU01000020">
    <property type="protein sequence ID" value="EKB19129.1"/>
    <property type="molecule type" value="Genomic_DNA"/>
</dbReference>